<dbReference type="InterPro" id="IPR051584">
    <property type="entry name" value="GPCR-associated_LMBR1"/>
</dbReference>
<feature type="transmembrane region" description="Helical" evidence="7">
    <location>
        <begin position="89"/>
        <end position="108"/>
    </location>
</feature>
<feature type="transmembrane region" description="Helical" evidence="7">
    <location>
        <begin position="128"/>
        <end position="147"/>
    </location>
</feature>
<feature type="compositionally biased region" description="Low complexity" evidence="6">
    <location>
        <begin position="722"/>
        <end position="738"/>
    </location>
</feature>
<reference evidence="8 9" key="1">
    <citation type="submission" date="2016-07" db="EMBL/GenBank/DDBJ databases">
        <title>Pervasive Adenine N6-methylation of Active Genes in Fungi.</title>
        <authorList>
            <consortium name="DOE Joint Genome Institute"/>
            <person name="Mondo S.J."/>
            <person name="Dannebaum R.O."/>
            <person name="Kuo R.C."/>
            <person name="Labutti K."/>
            <person name="Haridas S."/>
            <person name="Kuo A."/>
            <person name="Salamov A."/>
            <person name="Ahrendt S.R."/>
            <person name="Lipzen A."/>
            <person name="Sullivan W."/>
            <person name="Andreopoulos W.B."/>
            <person name="Clum A."/>
            <person name="Lindquist E."/>
            <person name="Daum C."/>
            <person name="Ramamoorthy G.K."/>
            <person name="Gryganskyi A."/>
            <person name="Culley D."/>
            <person name="Magnuson J.K."/>
            <person name="James T.Y."/>
            <person name="O'Malley M.A."/>
            <person name="Stajich J.E."/>
            <person name="Spatafora J.W."/>
            <person name="Visel A."/>
            <person name="Grigoriev I.V."/>
        </authorList>
    </citation>
    <scope>NUCLEOTIDE SEQUENCE [LARGE SCALE GENOMIC DNA]</scope>
    <source>
        <strain evidence="8 9">NRRL 3301</strain>
    </source>
</reference>
<keyword evidence="3 7" id="KW-0812">Transmembrane</keyword>
<dbReference type="Proteomes" id="UP000242146">
    <property type="component" value="Unassembled WGS sequence"/>
</dbReference>
<gene>
    <name evidence="8" type="ORF">DM01DRAFT_1385058</name>
</gene>
<keyword evidence="4 7" id="KW-1133">Transmembrane helix</keyword>
<feature type="transmembrane region" description="Helical" evidence="7">
    <location>
        <begin position="35"/>
        <end position="55"/>
    </location>
</feature>
<dbReference type="InterPro" id="IPR006876">
    <property type="entry name" value="LMBR1-like_membr_prot"/>
</dbReference>
<dbReference type="OrthoDB" id="203099at2759"/>
<proteinExistence type="inferred from homology"/>
<dbReference type="PANTHER" id="PTHR21355:SF0">
    <property type="entry name" value="G-PROTEIN COUPLED RECEPTOR-ASSOCIATED PROTEIN LMBRD2"/>
    <property type="match status" value="1"/>
</dbReference>
<name>A0A1X2GBJ8_9FUNG</name>
<feature type="region of interest" description="Disordered" evidence="6">
    <location>
        <begin position="578"/>
        <end position="611"/>
    </location>
</feature>
<comment type="subcellular location">
    <subcellularLocation>
        <location evidence="1">Membrane</location>
        <topology evidence="1">Multi-pass membrane protein</topology>
    </subcellularLocation>
</comment>
<sequence>MQGTSWIALIFTIAVLAVLVYLTVSYYSNFKRQPWYVSAACLVGWFFPFWIVVLLPMDMASTLYDKCQGECREPVTLVSSSFLYVAWRTIYWTSFCLTWFLIPMMQAYTNTGEFQIVKKLKSALQVNLRFYSIYLVVGIVGLVYLVFKGGYTTWAKLQSFVMAMANSWGLFLVIMFMGYGLVAVPRNLWYSSMLKHRMDSLCKKAPKLKEDCMDSELEFDELAKTINTISHRPIRNDPHLHRMVDQTVQRFPFVKHPNYADADRSVPVPDEITEEYLVDVNRKMILAERMKERRIALWNNLLAEAFYLQDIEANRGNTDRRFHSSLRPLHEPSFWKDQLLRLEWWWVIVFRSRVYRGLSLLVAGISICMLWSELTFNIKSPFVSIVGLSIKACSQNYNYAAMEVVSFLILAWMCACVYTSLFKVRFFNLYLLIPHHHTDPNSLLWFTSYMCKMMAPLCYNFINLLGEGDSDDSETVFSKFMGKANLVPFLGNIFIDWFPVVILIPALSAFFQSHWFGMGSADSADDEEGGNLNVDVAEGLQLIKQERQNIERTLLQYPEPPSGILGRVRNAIGIYTSIHNNGSQPRHQRAGPPPPSLPDGYVGARASSLRQERDQRLDAILRGQQDSVSQPSSPNEHVPLSVKWQTFGESAKGRLEQFFANKDEPVTLPQAQNQPVEVNNDPRTQSTGTVSAPPPPPPKSDSPSPPLASSPPISHRTFGRVTPTSPRSLSPPSSRPTSGRVLGRVPASTASNGKASPFARFGDHAPS</sequence>
<dbReference type="GO" id="GO:0016020">
    <property type="term" value="C:membrane"/>
    <property type="evidence" value="ECO:0007669"/>
    <property type="project" value="UniProtKB-SubCell"/>
</dbReference>
<evidence type="ECO:0000256" key="1">
    <source>
        <dbReference type="ARBA" id="ARBA00004141"/>
    </source>
</evidence>
<feature type="transmembrane region" description="Helical" evidence="7">
    <location>
        <begin position="6"/>
        <end position="28"/>
    </location>
</feature>
<dbReference type="Pfam" id="PF04791">
    <property type="entry name" value="LMBR1"/>
    <property type="match status" value="1"/>
</dbReference>
<evidence type="ECO:0000313" key="8">
    <source>
        <dbReference type="EMBL" id="ORX49900.1"/>
    </source>
</evidence>
<evidence type="ECO:0000313" key="9">
    <source>
        <dbReference type="Proteomes" id="UP000242146"/>
    </source>
</evidence>
<feature type="transmembrane region" description="Helical" evidence="7">
    <location>
        <begin position="354"/>
        <end position="372"/>
    </location>
</feature>
<feature type="compositionally biased region" description="Pro residues" evidence="6">
    <location>
        <begin position="692"/>
        <end position="709"/>
    </location>
</feature>
<evidence type="ECO:0000256" key="2">
    <source>
        <dbReference type="ARBA" id="ARBA00010487"/>
    </source>
</evidence>
<feature type="transmembrane region" description="Helical" evidence="7">
    <location>
        <begin position="167"/>
        <end position="189"/>
    </location>
</feature>
<dbReference type="AlphaFoldDB" id="A0A1X2GBJ8"/>
<accession>A0A1X2GBJ8</accession>
<feature type="transmembrane region" description="Helical" evidence="7">
    <location>
        <begin position="486"/>
        <end position="511"/>
    </location>
</feature>
<comment type="similarity">
    <text evidence="2">Belongs to the LIMR family.</text>
</comment>
<evidence type="ECO:0000256" key="6">
    <source>
        <dbReference type="SAM" id="MobiDB-lite"/>
    </source>
</evidence>
<protein>
    <submittedName>
        <fullName evidence="8">LMBR1-domain-containing protein</fullName>
    </submittedName>
</protein>
<keyword evidence="9" id="KW-1185">Reference proteome</keyword>
<organism evidence="8 9">
    <name type="scientific">Hesseltinella vesiculosa</name>
    <dbReference type="NCBI Taxonomy" id="101127"/>
    <lineage>
        <taxon>Eukaryota</taxon>
        <taxon>Fungi</taxon>
        <taxon>Fungi incertae sedis</taxon>
        <taxon>Mucoromycota</taxon>
        <taxon>Mucoromycotina</taxon>
        <taxon>Mucoromycetes</taxon>
        <taxon>Mucorales</taxon>
        <taxon>Cunninghamellaceae</taxon>
        <taxon>Hesseltinella</taxon>
    </lineage>
</organism>
<feature type="compositionally biased region" description="Polar residues" evidence="6">
    <location>
        <begin position="669"/>
        <end position="690"/>
    </location>
</feature>
<keyword evidence="5 7" id="KW-0472">Membrane</keyword>
<feature type="region of interest" description="Disordered" evidence="6">
    <location>
        <begin position="666"/>
        <end position="767"/>
    </location>
</feature>
<feature type="transmembrane region" description="Helical" evidence="7">
    <location>
        <begin position="404"/>
        <end position="422"/>
    </location>
</feature>
<comment type="caution">
    <text evidence="8">The sequence shown here is derived from an EMBL/GenBank/DDBJ whole genome shotgun (WGS) entry which is preliminary data.</text>
</comment>
<dbReference type="STRING" id="101127.A0A1X2GBJ8"/>
<dbReference type="PANTHER" id="PTHR21355">
    <property type="entry name" value="G-PROTEIN COUPLED RECEPTOR-ASSOCIATED PROTEIN LMBRD2"/>
    <property type="match status" value="1"/>
</dbReference>
<evidence type="ECO:0000256" key="3">
    <source>
        <dbReference type="ARBA" id="ARBA00022692"/>
    </source>
</evidence>
<evidence type="ECO:0000256" key="5">
    <source>
        <dbReference type="ARBA" id="ARBA00023136"/>
    </source>
</evidence>
<evidence type="ECO:0000256" key="4">
    <source>
        <dbReference type="ARBA" id="ARBA00022989"/>
    </source>
</evidence>
<evidence type="ECO:0000256" key="7">
    <source>
        <dbReference type="SAM" id="Phobius"/>
    </source>
</evidence>
<dbReference type="EMBL" id="MCGT01000025">
    <property type="protein sequence ID" value="ORX49900.1"/>
    <property type="molecule type" value="Genomic_DNA"/>
</dbReference>